<evidence type="ECO:0000313" key="13">
    <source>
        <dbReference type="Proteomes" id="UP000324800"/>
    </source>
</evidence>
<dbReference type="Pfam" id="PF00069">
    <property type="entry name" value="Pkinase"/>
    <property type="match status" value="1"/>
</dbReference>
<accession>A0A5J4VZ85</accession>
<dbReference type="PANTHER" id="PTHR44899">
    <property type="entry name" value="CAMK FAMILY PROTEIN KINASE"/>
    <property type="match status" value="1"/>
</dbReference>
<keyword evidence="4 9" id="KW-0547">Nucleotide-binding</keyword>
<evidence type="ECO:0000256" key="2">
    <source>
        <dbReference type="ARBA" id="ARBA00022527"/>
    </source>
</evidence>
<comment type="catalytic activity">
    <reaction evidence="8">
        <text>L-seryl-[protein] + ATP = O-phospho-L-seryl-[protein] + ADP + H(+)</text>
        <dbReference type="Rhea" id="RHEA:17989"/>
        <dbReference type="Rhea" id="RHEA-COMP:9863"/>
        <dbReference type="Rhea" id="RHEA-COMP:11604"/>
        <dbReference type="ChEBI" id="CHEBI:15378"/>
        <dbReference type="ChEBI" id="CHEBI:29999"/>
        <dbReference type="ChEBI" id="CHEBI:30616"/>
        <dbReference type="ChEBI" id="CHEBI:83421"/>
        <dbReference type="ChEBI" id="CHEBI:456216"/>
        <dbReference type="EC" id="2.7.11.1"/>
    </reaction>
</comment>
<comment type="similarity">
    <text evidence="10">Belongs to the protein kinase superfamily.</text>
</comment>
<dbReference type="SUPFAM" id="SSF56112">
    <property type="entry name" value="Protein kinase-like (PK-like)"/>
    <property type="match status" value="1"/>
</dbReference>
<dbReference type="AlphaFoldDB" id="A0A5J4VZ85"/>
<dbReference type="Gene3D" id="1.10.510.10">
    <property type="entry name" value="Transferase(Phosphotransferase) domain 1"/>
    <property type="match status" value="1"/>
</dbReference>
<evidence type="ECO:0000256" key="9">
    <source>
        <dbReference type="PROSITE-ProRule" id="PRU10141"/>
    </source>
</evidence>
<evidence type="ECO:0000259" key="11">
    <source>
        <dbReference type="PROSITE" id="PS50011"/>
    </source>
</evidence>
<evidence type="ECO:0000256" key="3">
    <source>
        <dbReference type="ARBA" id="ARBA00022679"/>
    </source>
</evidence>
<name>A0A5J4VZ85_9EUKA</name>
<evidence type="ECO:0000256" key="10">
    <source>
        <dbReference type="RuleBase" id="RU000304"/>
    </source>
</evidence>
<evidence type="ECO:0000256" key="6">
    <source>
        <dbReference type="ARBA" id="ARBA00022840"/>
    </source>
</evidence>
<evidence type="ECO:0000256" key="5">
    <source>
        <dbReference type="ARBA" id="ARBA00022777"/>
    </source>
</evidence>
<dbReference type="InterPro" id="IPR000719">
    <property type="entry name" value="Prot_kinase_dom"/>
</dbReference>
<evidence type="ECO:0000313" key="12">
    <source>
        <dbReference type="EMBL" id="KAA6387700.1"/>
    </source>
</evidence>
<dbReference type="InterPro" id="IPR011009">
    <property type="entry name" value="Kinase-like_dom_sf"/>
</dbReference>
<feature type="domain" description="Protein kinase" evidence="11">
    <location>
        <begin position="7"/>
        <end position="259"/>
    </location>
</feature>
<dbReference type="OrthoDB" id="10252171at2759"/>
<dbReference type="PROSITE" id="PS50011">
    <property type="entry name" value="PROTEIN_KINASE_DOM"/>
    <property type="match status" value="1"/>
</dbReference>
<comment type="caution">
    <text evidence="12">The sequence shown here is derived from an EMBL/GenBank/DDBJ whole genome shotgun (WGS) entry which is preliminary data.</text>
</comment>
<dbReference type="GO" id="GO:0004674">
    <property type="term" value="F:protein serine/threonine kinase activity"/>
    <property type="evidence" value="ECO:0007669"/>
    <property type="project" value="UniProtKB-KW"/>
</dbReference>
<sequence length="317" mass="36685">MLDPERFRPERILGHGSFGNAGVYRDIKLNKLVAVKSIIFKGEEELAASLNEVKIMEQMQSQFIVQYYGCYTKENKLFIVMEYCLKGDLQKYITRLKEENRIISDEEFFDIAAQLASGLDFIHNKVIHRDLKPSNIFITRKNKLKIGDFGIAYQIDDQNYVNTVAGTRHFLSPEMLMKQSYTEKVDMWSLGIILYIIAELNYPFNISNEVELIKSITKNNPADFVNLKNTAAQQLIISLLDKDPARRPSAQDILQKPEIAARIQIWNKPIEINPSLNQYTIRLEELKEELSENIYNSKQINKLHGIFGELAQMLKEM</sequence>
<dbReference type="SMART" id="SM00220">
    <property type="entry name" value="S_TKc"/>
    <property type="match status" value="1"/>
</dbReference>
<proteinExistence type="inferred from homology"/>
<dbReference type="PANTHER" id="PTHR44899:SF3">
    <property type="entry name" value="SERINE_THREONINE-PROTEIN KINASE NEK1"/>
    <property type="match status" value="1"/>
</dbReference>
<dbReference type="Proteomes" id="UP000324800">
    <property type="component" value="Unassembled WGS sequence"/>
</dbReference>
<keyword evidence="5 12" id="KW-0418">Kinase</keyword>
<dbReference type="EMBL" id="SNRW01004267">
    <property type="protein sequence ID" value="KAA6387700.1"/>
    <property type="molecule type" value="Genomic_DNA"/>
</dbReference>
<evidence type="ECO:0000256" key="7">
    <source>
        <dbReference type="ARBA" id="ARBA00047899"/>
    </source>
</evidence>
<dbReference type="InterPro" id="IPR017441">
    <property type="entry name" value="Protein_kinase_ATP_BS"/>
</dbReference>
<evidence type="ECO:0000256" key="8">
    <source>
        <dbReference type="ARBA" id="ARBA00048679"/>
    </source>
</evidence>
<feature type="binding site" evidence="9">
    <location>
        <position position="41"/>
    </location>
    <ligand>
        <name>ATP</name>
        <dbReference type="ChEBI" id="CHEBI:30616"/>
    </ligand>
</feature>
<dbReference type="EC" id="2.7.11.1" evidence="1"/>
<keyword evidence="3" id="KW-0808">Transferase</keyword>
<evidence type="ECO:0000256" key="1">
    <source>
        <dbReference type="ARBA" id="ARBA00012513"/>
    </source>
</evidence>
<keyword evidence="2 10" id="KW-0723">Serine/threonine-protein kinase</keyword>
<comment type="catalytic activity">
    <reaction evidence="7">
        <text>L-threonyl-[protein] + ATP = O-phospho-L-threonyl-[protein] + ADP + H(+)</text>
        <dbReference type="Rhea" id="RHEA:46608"/>
        <dbReference type="Rhea" id="RHEA-COMP:11060"/>
        <dbReference type="Rhea" id="RHEA-COMP:11605"/>
        <dbReference type="ChEBI" id="CHEBI:15378"/>
        <dbReference type="ChEBI" id="CHEBI:30013"/>
        <dbReference type="ChEBI" id="CHEBI:30616"/>
        <dbReference type="ChEBI" id="CHEBI:61977"/>
        <dbReference type="ChEBI" id="CHEBI:456216"/>
        <dbReference type="EC" id="2.7.11.1"/>
    </reaction>
</comment>
<keyword evidence="6 9" id="KW-0067">ATP-binding</keyword>
<dbReference type="InterPro" id="IPR008271">
    <property type="entry name" value="Ser/Thr_kinase_AS"/>
</dbReference>
<dbReference type="PROSITE" id="PS00108">
    <property type="entry name" value="PROTEIN_KINASE_ST"/>
    <property type="match status" value="1"/>
</dbReference>
<dbReference type="PROSITE" id="PS00107">
    <property type="entry name" value="PROTEIN_KINASE_ATP"/>
    <property type="match status" value="1"/>
</dbReference>
<reference evidence="12 13" key="1">
    <citation type="submission" date="2019-03" db="EMBL/GenBank/DDBJ databases">
        <title>Single cell metagenomics reveals metabolic interactions within the superorganism composed of flagellate Streblomastix strix and complex community of Bacteroidetes bacteria on its surface.</title>
        <authorList>
            <person name="Treitli S.C."/>
            <person name="Kolisko M."/>
            <person name="Husnik F."/>
            <person name="Keeling P."/>
            <person name="Hampl V."/>
        </authorList>
    </citation>
    <scope>NUCLEOTIDE SEQUENCE [LARGE SCALE GENOMIC DNA]</scope>
    <source>
        <strain evidence="12">ST1C</strain>
    </source>
</reference>
<dbReference type="GO" id="GO:0005524">
    <property type="term" value="F:ATP binding"/>
    <property type="evidence" value="ECO:0007669"/>
    <property type="project" value="UniProtKB-UniRule"/>
</dbReference>
<protein>
    <recommendedName>
        <fullName evidence="1">non-specific serine/threonine protein kinase</fullName>
        <ecNumber evidence="1">2.7.11.1</ecNumber>
    </recommendedName>
</protein>
<dbReference type="InterPro" id="IPR051131">
    <property type="entry name" value="NEK_Ser/Thr_kinase_NIMA"/>
</dbReference>
<gene>
    <name evidence="12" type="ORF">EZS28_016771</name>
</gene>
<organism evidence="12 13">
    <name type="scientific">Streblomastix strix</name>
    <dbReference type="NCBI Taxonomy" id="222440"/>
    <lineage>
        <taxon>Eukaryota</taxon>
        <taxon>Metamonada</taxon>
        <taxon>Preaxostyla</taxon>
        <taxon>Oxymonadida</taxon>
        <taxon>Streblomastigidae</taxon>
        <taxon>Streblomastix</taxon>
    </lineage>
</organism>
<evidence type="ECO:0000256" key="4">
    <source>
        <dbReference type="ARBA" id="ARBA00022741"/>
    </source>
</evidence>